<keyword evidence="11" id="KW-0472">Membrane</keyword>
<dbReference type="PANTHER" id="PTHR10849:SF24">
    <property type="entry name" value="NADH-QUINONE OXIDOREDUCTASE SUBUNIT I 2"/>
    <property type="match status" value="1"/>
</dbReference>
<dbReference type="Gene3D" id="3.30.70.3270">
    <property type="match status" value="1"/>
</dbReference>
<feature type="compositionally biased region" description="Basic and acidic residues" evidence="12">
    <location>
        <begin position="167"/>
        <end position="185"/>
    </location>
</feature>
<evidence type="ECO:0000256" key="3">
    <source>
        <dbReference type="ARBA" id="ARBA00022719"/>
    </source>
</evidence>
<dbReference type="PROSITE" id="PS00198">
    <property type="entry name" value="4FE4S_FER_1"/>
    <property type="match status" value="1"/>
</dbReference>
<keyword evidence="2" id="KW-0004">4Fe-4S</keyword>
<proteinExistence type="predicted"/>
<accession>A0A0F9KLR8</accession>
<organism evidence="14">
    <name type="scientific">marine sediment metagenome</name>
    <dbReference type="NCBI Taxonomy" id="412755"/>
    <lineage>
        <taxon>unclassified sequences</taxon>
        <taxon>metagenomes</taxon>
        <taxon>ecological metagenomes</taxon>
    </lineage>
</organism>
<reference evidence="14" key="1">
    <citation type="journal article" date="2015" name="Nature">
        <title>Complex archaea that bridge the gap between prokaryotes and eukaryotes.</title>
        <authorList>
            <person name="Spang A."/>
            <person name="Saw J.H."/>
            <person name="Jorgensen S.L."/>
            <person name="Zaremba-Niedzwiedzka K."/>
            <person name="Martijn J."/>
            <person name="Lind A.E."/>
            <person name="van Eijk R."/>
            <person name="Schleper C."/>
            <person name="Guy L."/>
            <person name="Ettema T.J."/>
        </authorList>
    </citation>
    <scope>NUCLEOTIDE SEQUENCE</scope>
</reference>
<evidence type="ECO:0000256" key="10">
    <source>
        <dbReference type="ARBA" id="ARBA00023075"/>
    </source>
</evidence>
<protein>
    <recommendedName>
        <fullName evidence="13">4Fe-4S ferredoxin-type domain-containing protein</fullName>
    </recommendedName>
</protein>
<dbReference type="SUPFAM" id="SSF54862">
    <property type="entry name" value="4Fe-4S ferredoxins"/>
    <property type="match status" value="1"/>
</dbReference>
<dbReference type="GO" id="GO:0048038">
    <property type="term" value="F:quinone binding"/>
    <property type="evidence" value="ECO:0007669"/>
    <property type="project" value="UniProtKB-KW"/>
</dbReference>
<evidence type="ECO:0000256" key="12">
    <source>
        <dbReference type="SAM" id="MobiDB-lite"/>
    </source>
</evidence>
<comment type="caution">
    <text evidence="14">The sequence shown here is derived from an EMBL/GenBank/DDBJ whole genome shotgun (WGS) entry which is preliminary data.</text>
</comment>
<feature type="region of interest" description="Disordered" evidence="12">
    <location>
        <begin position="145"/>
        <end position="185"/>
    </location>
</feature>
<keyword evidence="6" id="KW-1278">Translocase</keyword>
<evidence type="ECO:0000256" key="11">
    <source>
        <dbReference type="ARBA" id="ARBA00023136"/>
    </source>
</evidence>
<evidence type="ECO:0000256" key="7">
    <source>
        <dbReference type="ARBA" id="ARBA00023004"/>
    </source>
</evidence>
<feature type="domain" description="4Fe-4S ferredoxin-type" evidence="13">
    <location>
        <begin position="89"/>
        <end position="118"/>
    </location>
</feature>
<evidence type="ECO:0000256" key="8">
    <source>
        <dbReference type="ARBA" id="ARBA00023014"/>
    </source>
</evidence>
<dbReference type="Pfam" id="PF12838">
    <property type="entry name" value="Fer4_7"/>
    <property type="match status" value="1"/>
</dbReference>
<dbReference type="AlphaFoldDB" id="A0A0F9KLR8"/>
<dbReference type="GO" id="GO:0016020">
    <property type="term" value="C:membrane"/>
    <property type="evidence" value="ECO:0007669"/>
    <property type="project" value="InterPro"/>
</dbReference>
<feature type="domain" description="4Fe-4S ferredoxin-type" evidence="13">
    <location>
        <begin position="43"/>
        <end position="72"/>
    </location>
</feature>
<dbReference type="PROSITE" id="PS51379">
    <property type="entry name" value="4FE4S_FER_2"/>
    <property type="match status" value="2"/>
</dbReference>
<dbReference type="GO" id="GO:0016651">
    <property type="term" value="F:oxidoreductase activity, acting on NAD(P)H"/>
    <property type="evidence" value="ECO:0007669"/>
    <property type="project" value="InterPro"/>
</dbReference>
<evidence type="ECO:0000256" key="1">
    <source>
        <dbReference type="ARBA" id="ARBA00022475"/>
    </source>
</evidence>
<keyword evidence="4" id="KW-0479">Metal-binding</keyword>
<evidence type="ECO:0000256" key="6">
    <source>
        <dbReference type="ARBA" id="ARBA00022967"/>
    </source>
</evidence>
<evidence type="ECO:0000256" key="5">
    <source>
        <dbReference type="ARBA" id="ARBA00022737"/>
    </source>
</evidence>
<keyword evidence="10" id="KW-0830">Ubiquinone</keyword>
<keyword evidence="3" id="KW-0874">Quinone</keyword>
<dbReference type="InterPro" id="IPR017900">
    <property type="entry name" value="4Fe4S_Fe_S_CS"/>
</dbReference>
<keyword evidence="1" id="KW-1003">Cell membrane</keyword>
<keyword evidence="5" id="KW-0677">Repeat</keyword>
<keyword evidence="7" id="KW-0408">Iron</keyword>
<evidence type="ECO:0000256" key="9">
    <source>
        <dbReference type="ARBA" id="ARBA00023027"/>
    </source>
</evidence>
<evidence type="ECO:0000256" key="4">
    <source>
        <dbReference type="ARBA" id="ARBA00022723"/>
    </source>
</evidence>
<dbReference type="PANTHER" id="PTHR10849">
    <property type="entry name" value="NADH DEHYDROGENASE UBIQUINONE IRON-SULFUR PROTEIN 8, MITOCHONDRIAL"/>
    <property type="match status" value="1"/>
</dbReference>
<dbReference type="InterPro" id="IPR017896">
    <property type="entry name" value="4Fe4S_Fe-S-bd"/>
</dbReference>
<evidence type="ECO:0000256" key="2">
    <source>
        <dbReference type="ARBA" id="ARBA00022485"/>
    </source>
</evidence>
<name>A0A0F9KLR8_9ZZZZ</name>
<dbReference type="GO" id="GO:0051539">
    <property type="term" value="F:4 iron, 4 sulfur cluster binding"/>
    <property type="evidence" value="ECO:0007669"/>
    <property type="project" value="UniProtKB-KW"/>
</dbReference>
<keyword evidence="9" id="KW-0520">NAD</keyword>
<gene>
    <name evidence="14" type="ORF">LCGC14_1688000</name>
</gene>
<evidence type="ECO:0000313" key="14">
    <source>
        <dbReference type="EMBL" id="KKM16225.1"/>
    </source>
</evidence>
<keyword evidence="8" id="KW-0411">Iron-sulfur</keyword>
<dbReference type="InterPro" id="IPR010226">
    <property type="entry name" value="NADH_quinone_OxRdtase_chainI"/>
</dbReference>
<evidence type="ECO:0000259" key="13">
    <source>
        <dbReference type="PROSITE" id="PS51379"/>
    </source>
</evidence>
<dbReference type="EMBL" id="LAZR01014720">
    <property type="protein sequence ID" value="KKM16225.1"/>
    <property type="molecule type" value="Genomic_DNA"/>
</dbReference>
<dbReference type="GO" id="GO:0046872">
    <property type="term" value="F:metal ion binding"/>
    <property type="evidence" value="ECO:0007669"/>
    <property type="project" value="UniProtKB-KW"/>
</dbReference>
<sequence>MLGVLKAIKTTISTALRKPVTVQYPSAKKELPHRSRGLPVLLWDFDVEEPFCTGCQVCARYCPVDCMTMTMKDNPLYAEGKSKRKKIVDKFYIDYARCMRCDICVEVCNFDAIVMNNTWEGVELSRYDRHDLVLDVDQLMDQSKSGELKDPFREPMGVAHSGWTPKVRSEEEKEAVAAKEESGEE</sequence>